<feature type="transmembrane region" description="Helical" evidence="1">
    <location>
        <begin position="6"/>
        <end position="27"/>
    </location>
</feature>
<accession>A0A1F5GS78</accession>
<proteinExistence type="predicted"/>
<dbReference type="EMBL" id="MFBN01000041">
    <property type="protein sequence ID" value="OGD94733.1"/>
    <property type="molecule type" value="Genomic_DNA"/>
</dbReference>
<dbReference type="STRING" id="1797724.A3A48_03175"/>
<sequence length="200" mass="22340">MKKGSIIIFALVALVLVFATVSVYFYFQTKKGKVPASTNQITQQEASPIASPKQSPVAVDETANWKKFENSKLSIVYPPNWVIDNSFPDQFDVAFKSSDYAEDAAPNVTKGFKVYLYVNRGQGKQPSTLGLVTTEPQTWLGKKATLEKNNWEGAYIRLWTNDNADLSINMATPPIEKPAFKTFEDNKKDFMAVANSLKLK</sequence>
<protein>
    <submittedName>
        <fullName evidence="2">Uncharacterized protein</fullName>
    </submittedName>
</protein>
<organism evidence="2 3">
    <name type="scientific">Candidatus Curtissbacteria bacterium RIFCSPLOWO2_01_FULL_37_9</name>
    <dbReference type="NCBI Taxonomy" id="1797724"/>
    <lineage>
        <taxon>Bacteria</taxon>
        <taxon>Candidatus Curtissiibacteriota</taxon>
    </lineage>
</organism>
<evidence type="ECO:0000256" key="1">
    <source>
        <dbReference type="SAM" id="Phobius"/>
    </source>
</evidence>
<evidence type="ECO:0000313" key="2">
    <source>
        <dbReference type="EMBL" id="OGD94733.1"/>
    </source>
</evidence>
<comment type="caution">
    <text evidence="2">The sequence shown here is derived from an EMBL/GenBank/DDBJ whole genome shotgun (WGS) entry which is preliminary data.</text>
</comment>
<keyword evidence="1" id="KW-0812">Transmembrane</keyword>
<keyword evidence="1" id="KW-0472">Membrane</keyword>
<keyword evidence="1" id="KW-1133">Transmembrane helix</keyword>
<name>A0A1F5GS78_9BACT</name>
<dbReference type="Proteomes" id="UP000178336">
    <property type="component" value="Unassembled WGS sequence"/>
</dbReference>
<gene>
    <name evidence="2" type="ORF">A3A48_03175</name>
</gene>
<reference evidence="2 3" key="1">
    <citation type="journal article" date="2016" name="Nat. Commun.">
        <title>Thousands of microbial genomes shed light on interconnected biogeochemical processes in an aquifer system.</title>
        <authorList>
            <person name="Anantharaman K."/>
            <person name="Brown C.T."/>
            <person name="Hug L.A."/>
            <person name="Sharon I."/>
            <person name="Castelle C.J."/>
            <person name="Probst A.J."/>
            <person name="Thomas B.C."/>
            <person name="Singh A."/>
            <person name="Wilkins M.J."/>
            <person name="Karaoz U."/>
            <person name="Brodie E.L."/>
            <person name="Williams K.H."/>
            <person name="Hubbard S.S."/>
            <person name="Banfield J.F."/>
        </authorList>
    </citation>
    <scope>NUCLEOTIDE SEQUENCE [LARGE SCALE GENOMIC DNA]</scope>
</reference>
<evidence type="ECO:0000313" key="3">
    <source>
        <dbReference type="Proteomes" id="UP000178336"/>
    </source>
</evidence>
<dbReference type="AlphaFoldDB" id="A0A1F5GS78"/>